<organism evidence="1 2">
    <name type="scientific">Allonocardiopsis opalescens</name>
    <dbReference type="NCBI Taxonomy" id="1144618"/>
    <lineage>
        <taxon>Bacteria</taxon>
        <taxon>Bacillati</taxon>
        <taxon>Actinomycetota</taxon>
        <taxon>Actinomycetes</taxon>
        <taxon>Streptosporangiales</taxon>
        <taxon>Allonocardiopsis</taxon>
    </lineage>
</organism>
<accession>A0A2T0QDH6</accession>
<dbReference type="EMBL" id="PVZC01000001">
    <property type="protein sequence ID" value="PRY01958.1"/>
    <property type="molecule type" value="Genomic_DNA"/>
</dbReference>
<reference evidence="1 2" key="1">
    <citation type="submission" date="2018-03" db="EMBL/GenBank/DDBJ databases">
        <title>Genomic Encyclopedia of Archaeal and Bacterial Type Strains, Phase II (KMG-II): from individual species to whole genera.</title>
        <authorList>
            <person name="Goeker M."/>
        </authorList>
    </citation>
    <scope>NUCLEOTIDE SEQUENCE [LARGE SCALE GENOMIC DNA]</scope>
    <source>
        <strain evidence="1 2">DSM 45601</strain>
    </source>
</reference>
<name>A0A2T0QDH6_9ACTN</name>
<dbReference type="OrthoDB" id="3655061at2"/>
<protein>
    <submittedName>
        <fullName evidence="1">Uncharacterized protein</fullName>
    </submittedName>
</protein>
<dbReference type="AlphaFoldDB" id="A0A2T0QDH6"/>
<gene>
    <name evidence="1" type="ORF">CLV72_101556</name>
</gene>
<dbReference type="Proteomes" id="UP000237846">
    <property type="component" value="Unassembled WGS sequence"/>
</dbReference>
<dbReference type="RefSeq" id="WP_106238577.1">
    <property type="nucleotide sequence ID" value="NZ_PVZC01000001.1"/>
</dbReference>
<proteinExistence type="predicted"/>
<evidence type="ECO:0000313" key="2">
    <source>
        <dbReference type="Proteomes" id="UP000237846"/>
    </source>
</evidence>
<sequence>MQETIASALAQLGRLDPRAARQAEAALTTLTGGDGLESLSQRTVQEFCWYVLPVKFLSDLEEQLFTAHSLARLFRMLDLPRYAEICDGETTREVLERYLDHHDEGVRAYEKAMRLSGVQPPDLQELSWGTMLGAVETDAFEATAAALELTIASGDLRPGARGWRSTQAELTRMFLTQPDMTGRSRLDKVREERVRSWLSSGANAHRQQLTSMAGQLIQGTEPPYNVGEILAPIRRILDFAADGIPLTQVGNITPTIVRRLCSEFGWHALPDPPRTEGDVAQLMTLHGLLRSMRAVRRTGRKLLITRAGRQMREFPTALWRSVTESVIPTGGFEQAAVETGLALLLTRPRAMTSDDLAQAAGEILAEAGWQDRRTGSGPDRRQVSAVLVDLNWLLETLKLVTGSRLVTLDQPRQLTTAGRAFVLATLHTAATAPRTSL</sequence>
<keyword evidence="2" id="KW-1185">Reference proteome</keyword>
<evidence type="ECO:0000313" key="1">
    <source>
        <dbReference type="EMBL" id="PRY01958.1"/>
    </source>
</evidence>
<comment type="caution">
    <text evidence="1">The sequence shown here is derived from an EMBL/GenBank/DDBJ whole genome shotgun (WGS) entry which is preliminary data.</text>
</comment>